<organism evidence="1 2">
    <name type="scientific">Reticulibacter mediterranei</name>
    <dbReference type="NCBI Taxonomy" id="2778369"/>
    <lineage>
        <taxon>Bacteria</taxon>
        <taxon>Bacillati</taxon>
        <taxon>Chloroflexota</taxon>
        <taxon>Ktedonobacteria</taxon>
        <taxon>Ktedonobacterales</taxon>
        <taxon>Reticulibacteraceae</taxon>
        <taxon>Reticulibacter</taxon>
    </lineage>
</organism>
<dbReference type="Proteomes" id="UP000597444">
    <property type="component" value="Unassembled WGS sequence"/>
</dbReference>
<proteinExistence type="predicted"/>
<dbReference type="EMBL" id="BNJK01000001">
    <property type="protein sequence ID" value="GHO94593.1"/>
    <property type="molecule type" value="Genomic_DNA"/>
</dbReference>
<evidence type="ECO:0000313" key="2">
    <source>
        <dbReference type="Proteomes" id="UP000597444"/>
    </source>
</evidence>
<accession>A0A8J3IJ39</accession>
<gene>
    <name evidence="1" type="ORF">KSF_046410</name>
</gene>
<keyword evidence="2" id="KW-1185">Reference proteome</keyword>
<comment type="caution">
    <text evidence="1">The sequence shown here is derived from an EMBL/GenBank/DDBJ whole genome shotgun (WGS) entry which is preliminary data.</text>
</comment>
<evidence type="ECO:0000313" key="1">
    <source>
        <dbReference type="EMBL" id="GHO94593.1"/>
    </source>
</evidence>
<dbReference type="AlphaFoldDB" id="A0A8J3IJ39"/>
<reference evidence="1" key="1">
    <citation type="submission" date="2020-10" db="EMBL/GenBank/DDBJ databases">
        <title>Taxonomic study of unclassified bacteria belonging to the class Ktedonobacteria.</title>
        <authorList>
            <person name="Yabe S."/>
            <person name="Wang C.M."/>
            <person name="Zheng Y."/>
            <person name="Sakai Y."/>
            <person name="Cavaletti L."/>
            <person name="Monciardini P."/>
            <person name="Donadio S."/>
        </authorList>
    </citation>
    <scope>NUCLEOTIDE SEQUENCE</scope>
    <source>
        <strain evidence="1">ID150040</strain>
    </source>
</reference>
<name>A0A8J3IJ39_9CHLR</name>
<protein>
    <submittedName>
        <fullName evidence="1">Uncharacterized protein</fullName>
    </submittedName>
</protein>
<sequence>MHSAFERHQGSLVHDMRNEVVDRWDIGEVLLGGEVVAGGQRENLAAPVFSESRRSLPYNLPTSDRQER</sequence>